<organism evidence="8 9">
    <name type="scientific">Eruca vesicaria subsp. sativa</name>
    <name type="common">Garden rocket</name>
    <name type="synonym">Eruca sativa</name>
    <dbReference type="NCBI Taxonomy" id="29727"/>
    <lineage>
        <taxon>Eukaryota</taxon>
        <taxon>Viridiplantae</taxon>
        <taxon>Streptophyta</taxon>
        <taxon>Embryophyta</taxon>
        <taxon>Tracheophyta</taxon>
        <taxon>Spermatophyta</taxon>
        <taxon>Magnoliopsida</taxon>
        <taxon>eudicotyledons</taxon>
        <taxon>Gunneridae</taxon>
        <taxon>Pentapetalae</taxon>
        <taxon>rosids</taxon>
        <taxon>malvids</taxon>
        <taxon>Brassicales</taxon>
        <taxon>Brassicaceae</taxon>
        <taxon>Brassiceae</taxon>
        <taxon>Eruca</taxon>
    </lineage>
</organism>
<feature type="region of interest" description="Disordered" evidence="6">
    <location>
        <begin position="1"/>
        <end position="23"/>
    </location>
</feature>
<feature type="region of interest" description="Disordered" evidence="6">
    <location>
        <begin position="670"/>
        <end position="692"/>
    </location>
</feature>
<dbReference type="PANTHER" id="PTHR12346:SF24">
    <property type="entry name" value="PAIRED AMPHIPATHIC HELIX PROTEIN SIN3-LIKE 6"/>
    <property type="match status" value="1"/>
</dbReference>
<gene>
    <name evidence="8" type="ORF">ERUC_LOCUS20840</name>
</gene>
<dbReference type="FunFam" id="1.20.1160.11:FF:000003">
    <property type="entry name" value="Paired amphipathic helix SIN3-like protein"/>
    <property type="match status" value="1"/>
</dbReference>
<dbReference type="Pfam" id="PF16879">
    <property type="entry name" value="Sin3a_C"/>
    <property type="match status" value="2"/>
</dbReference>
<keyword evidence="4 5" id="KW-0539">Nucleus</keyword>
<dbReference type="AlphaFoldDB" id="A0ABC8KB68"/>
<dbReference type="SUPFAM" id="SSF47762">
    <property type="entry name" value="PAH2 domain"/>
    <property type="match status" value="2"/>
</dbReference>
<dbReference type="FunFam" id="1.20.1160.11:FF:000001">
    <property type="entry name" value="Paired amphipathic helix protein Sin3"/>
    <property type="match status" value="1"/>
</dbReference>
<dbReference type="SMART" id="SM00761">
    <property type="entry name" value="HDAC_interact"/>
    <property type="match status" value="1"/>
</dbReference>
<dbReference type="InterPro" id="IPR039774">
    <property type="entry name" value="Sin3-like"/>
</dbReference>
<dbReference type="Pfam" id="PF08295">
    <property type="entry name" value="Sin3_corepress"/>
    <property type="match status" value="1"/>
</dbReference>
<dbReference type="InterPro" id="IPR036600">
    <property type="entry name" value="PAH_sf"/>
</dbReference>
<keyword evidence="9" id="KW-1185">Reference proteome</keyword>
<dbReference type="Pfam" id="PF02671">
    <property type="entry name" value="PAH"/>
    <property type="match status" value="2"/>
</dbReference>
<keyword evidence="3" id="KW-0677">Repeat</keyword>
<dbReference type="GO" id="GO:0005634">
    <property type="term" value="C:nucleus"/>
    <property type="evidence" value="ECO:0007669"/>
    <property type="project" value="UniProtKB-SubCell"/>
</dbReference>
<dbReference type="Gene3D" id="1.20.1160.11">
    <property type="entry name" value="Paired amphipathic helix"/>
    <property type="match status" value="2"/>
</dbReference>
<feature type="domain" description="Histone deacetylase interacting" evidence="7">
    <location>
        <begin position="282"/>
        <end position="382"/>
    </location>
</feature>
<evidence type="ECO:0000313" key="9">
    <source>
        <dbReference type="Proteomes" id="UP001642260"/>
    </source>
</evidence>
<keyword evidence="2" id="KW-0678">Repressor</keyword>
<sequence length="1013" mass="115295">MKREREDPEAQRPRRPEVSSRGETRTIKAGLTTTDALHYLKTVREIFHDNVGKYETFLEVMRDFKAQRVDTAGVINRIKDLFKGYNDLLLGFNTFLPKDHSITLEEKPKTKVDFKDAISFVTKIKARFGGDEHAYKTFLDILNMYRKDRKSIAEVYKEVTLLFKGHEDLLVEFVNFLPNCSGSASAKNAVPRPKRIKRECKLEDESEHSDQREDGDENLVACSAGNSLGNSLVKENREDGERDTDRTDKSAAAGSSDIGNQKSPLPASKYAGIPINELDLSECVQCTPSYRRLPKDYPVEIPRYRNALGKKVLNDHLVSVTSGSEDFSFSHMRKNQYEESLFRCEDDRYEMDMLLGSVSSAIKHVEILLEKINNNTISTDTICIEKHLSAMNLRCIERLYGDNGVDVMDLMKKNMHSALPVILTRLKQKQEEWARCHADFQKVWAEVYAKNHHKSLDHRSFYFKQQDAKNLSTKCLLAEIKDISEKKHQEDLLQAISVRAMPSFTPDLEFNFCDTQIHEDLYLLIKYYCEEFCTTEQADKVMKLWTTFLEPMFGILSRSQGNLGMDDVSKVKNNQGLLDASVTVKDSASGSNRKHSRSPEKLNKDKPAVKGSSPGKDVSSIIVKTVKHNKLQGDEAMTNESSKLVSPRKDQITENVEVRKVKEVSVGKHELEREEGELSPTGNYEVANGPEGEDGSLACSERFLETVKPVAKHVPGPLKAIETGSQNDSRVFYGNDSYYVLFRLHQMLYERMQSAKKQAEKKGKAPDNTTPDSYARFMDALYNLLDGSTDNTKYEEECRSALGAQSYVLFTLDKLVQKLVKHLHAVASDETDTKLVQLYAYENCRKKGRFFDLVYHDNARAILHEANIYRIRYSSAETSLSIQLMNSHPDLTGAAMEPGFADYLQNNFLTSVNDEEKHGVFLKRNKEKLTGLDESSGMLVAMEGLNVINEIEFKMACNTSKVKYIANTSDLLYRSKQMKQNPRLKRVSEISKQRRISRFHIMLNCKIMALPSL</sequence>
<evidence type="ECO:0000256" key="6">
    <source>
        <dbReference type="SAM" id="MobiDB-lite"/>
    </source>
</evidence>
<dbReference type="PROSITE" id="PS51477">
    <property type="entry name" value="PAH"/>
    <property type="match status" value="2"/>
</dbReference>
<dbReference type="Proteomes" id="UP001642260">
    <property type="component" value="Unassembled WGS sequence"/>
</dbReference>
<dbReference type="EMBL" id="CAKOAT010202932">
    <property type="protein sequence ID" value="CAH8355085.1"/>
    <property type="molecule type" value="Genomic_DNA"/>
</dbReference>
<evidence type="ECO:0000256" key="3">
    <source>
        <dbReference type="ARBA" id="ARBA00022737"/>
    </source>
</evidence>
<evidence type="ECO:0000256" key="5">
    <source>
        <dbReference type="PROSITE-ProRule" id="PRU00810"/>
    </source>
</evidence>
<evidence type="ECO:0000259" key="7">
    <source>
        <dbReference type="SMART" id="SM00761"/>
    </source>
</evidence>
<evidence type="ECO:0000256" key="2">
    <source>
        <dbReference type="ARBA" id="ARBA00022491"/>
    </source>
</evidence>
<dbReference type="InterPro" id="IPR013194">
    <property type="entry name" value="HDAC_interact_dom"/>
</dbReference>
<feature type="region of interest" description="Disordered" evidence="6">
    <location>
        <begin position="582"/>
        <end position="619"/>
    </location>
</feature>
<proteinExistence type="predicted"/>
<dbReference type="InterPro" id="IPR003822">
    <property type="entry name" value="PAH"/>
</dbReference>
<evidence type="ECO:0000313" key="8">
    <source>
        <dbReference type="EMBL" id="CAH8355085.1"/>
    </source>
</evidence>
<dbReference type="GO" id="GO:0045892">
    <property type="term" value="P:negative regulation of DNA-templated transcription"/>
    <property type="evidence" value="ECO:0007669"/>
    <property type="project" value="UniProtKB-ARBA"/>
</dbReference>
<protein>
    <recommendedName>
        <fullName evidence="7">Histone deacetylase interacting domain-containing protein</fullName>
    </recommendedName>
</protein>
<accession>A0ABC8KB68</accession>
<dbReference type="InterPro" id="IPR031693">
    <property type="entry name" value="Sin3_C"/>
</dbReference>
<dbReference type="PANTHER" id="PTHR12346">
    <property type="entry name" value="SIN3B-RELATED"/>
    <property type="match status" value="1"/>
</dbReference>
<comment type="subcellular location">
    <subcellularLocation>
        <location evidence="1 5">Nucleus</location>
    </subcellularLocation>
</comment>
<reference evidence="8 9" key="1">
    <citation type="submission" date="2022-03" db="EMBL/GenBank/DDBJ databases">
        <authorList>
            <person name="Macdonald S."/>
            <person name="Ahmed S."/>
            <person name="Newling K."/>
        </authorList>
    </citation>
    <scope>NUCLEOTIDE SEQUENCE [LARGE SCALE GENOMIC DNA]</scope>
</reference>
<evidence type="ECO:0000256" key="1">
    <source>
        <dbReference type="ARBA" id="ARBA00004123"/>
    </source>
</evidence>
<feature type="region of interest" description="Disordered" evidence="6">
    <location>
        <begin position="229"/>
        <end position="266"/>
    </location>
</feature>
<feature type="compositionally biased region" description="Basic and acidic residues" evidence="6">
    <location>
        <begin position="234"/>
        <end position="249"/>
    </location>
</feature>
<name>A0ABC8KB68_ERUVS</name>
<evidence type="ECO:0000256" key="4">
    <source>
        <dbReference type="ARBA" id="ARBA00023242"/>
    </source>
</evidence>
<feature type="compositionally biased region" description="Basic and acidic residues" evidence="6">
    <location>
        <begin position="597"/>
        <end position="608"/>
    </location>
</feature>
<comment type="caution">
    <text evidence="8">The sequence shown here is derived from an EMBL/GenBank/DDBJ whole genome shotgun (WGS) entry which is preliminary data.</text>
</comment>